<gene>
    <name evidence="2" type="ORF">D5086_0000213350</name>
</gene>
<proteinExistence type="predicted"/>
<reference evidence="2" key="1">
    <citation type="submission" date="2018-10" db="EMBL/GenBank/DDBJ databases">
        <title>Population genomic analysis revealed the cold adaptation of white poplar.</title>
        <authorList>
            <person name="Liu Y.-J."/>
        </authorList>
    </citation>
    <scope>NUCLEOTIDE SEQUENCE [LARGE SCALE GENOMIC DNA]</scope>
    <source>
        <strain evidence="2">PAL-ZL1</strain>
    </source>
</reference>
<dbReference type="STRING" id="43335.A0A4U5PLU6"/>
<evidence type="ECO:0000313" key="2">
    <source>
        <dbReference type="EMBL" id="TKR97690.1"/>
    </source>
</evidence>
<feature type="region of interest" description="Disordered" evidence="1">
    <location>
        <begin position="67"/>
        <end position="95"/>
    </location>
</feature>
<sequence length="120" mass="13750">MINIPSPNDCINGELLGHLFTYNVGTEDTRGKVADTYYANLTMIQLLMHFNTYNEVNILDNEVLNTQHKQALKNPEPQSQEDEERQQRRRFSKQAGRLSLSLPLAGFDYILHISDEVIAD</sequence>
<evidence type="ECO:0000256" key="1">
    <source>
        <dbReference type="SAM" id="MobiDB-lite"/>
    </source>
</evidence>
<name>A0A4U5PLU6_POPAL</name>
<protein>
    <submittedName>
        <fullName evidence="2">Uncharacterized protein</fullName>
    </submittedName>
</protein>
<comment type="caution">
    <text evidence="2">The sequence shown here is derived from an EMBL/GenBank/DDBJ whole genome shotgun (WGS) entry which is preliminary data.</text>
</comment>
<dbReference type="EMBL" id="RCHU01000718">
    <property type="protein sequence ID" value="TKR97690.1"/>
    <property type="molecule type" value="Genomic_DNA"/>
</dbReference>
<organism evidence="2">
    <name type="scientific">Populus alba</name>
    <name type="common">White poplar</name>
    <dbReference type="NCBI Taxonomy" id="43335"/>
    <lineage>
        <taxon>Eukaryota</taxon>
        <taxon>Viridiplantae</taxon>
        <taxon>Streptophyta</taxon>
        <taxon>Embryophyta</taxon>
        <taxon>Tracheophyta</taxon>
        <taxon>Spermatophyta</taxon>
        <taxon>Magnoliopsida</taxon>
        <taxon>eudicotyledons</taxon>
        <taxon>Gunneridae</taxon>
        <taxon>Pentapetalae</taxon>
        <taxon>rosids</taxon>
        <taxon>fabids</taxon>
        <taxon>Malpighiales</taxon>
        <taxon>Salicaceae</taxon>
        <taxon>Saliceae</taxon>
        <taxon>Populus</taxon>
    </lineage>
</organism>
<accession>A0A4U5PLU6</accession>
<dbReference type="AlphaFoldDB" id="A0A4U5PLU6"/>